<feature type="compositionally biased region" description="Polar residues" evidence="1">
    <location>
        <begin position="24"/>
        <end position="35"/>
    </location>
</feature>
<dbReference type="EMBL" id="PPTF01000029">
    <property type="protein sequence ID" value="POA99090.1"/>
    <property type="molecule type" value="Genomic_DNA"/>
</dbReference>
<feature type="region of interest" description="Disordered" evidence="1">
    <location>
        <begin position="24"/>
        <end position="47"/>
    </location>
</feature>
<dbReference type="AlphaFoldDB" id="A0A2K4MPT7"/>
<feature type="region of interest" description="Disordered" evidence="1">
    <location>
        <begin position="148"/>
        <end position="246"/>
    </location>
</feature>
<accession>A0A2K4MPT7</accession>
<organism evidence="2 3">
    <name type="scientific">Chromobacterium sinusclupearum</name>
    <dbReference type="NCBI Taxonomy" id="2077146"/>
    <lineage>
        <taxon>Bacteria</taxon>
        <taxon>Pseudomonadati</taxon>
        <taxon>Pseudomonadota</taxon>
        <taxon>Betaproteobacteria</taxon>
        <taxon>Neisseriales</taxon>
        <taxon>Chromobacteriaceae</taxon>
        <taxon>Chromobacterium</taxon>
    </lineage>
</organism>
<comment type="caution">
    <text evidence="2">The sequence shown here is derived from an EMBL/GenBank/DDBJ whole genome shotgun (WGS) entry which is preliminary data.</text>
</comment>
<keyword evidence="3" id="KW-1185">Reference proteome</keyword>
<evidence type="ECO:0000256" key="1">
    <source>
        <dbReference type="SAM" id="MobiDB-lite"/>
    </source>
</evidence>
<feature type="compositionally biased region" description="Low complexity" evidence="1">
    <location>
        <begin position="153"/>
        <end position="170"/>
    </location>
</feature>
<reference evidence="2 3" key="1">
    <citation type="submission" date="2018-01" db="EMBL/GenBank/DDBJ databases">
        <title>Genomic Sequence of Chromobacterium MWU13-2610 from wild cranberry bogs within the Cape Cod National Seashore.</title>
        <authorList>
            <person name="O'Hara-Hanley K."/>
            <person name="Soby S."/>
            <person name="Harrison A."/>
        </authorList>
    </citation>
    <scope>NUCLEOTIDE SEQUENCE [LARGE SCALE GENOMIC DNA]</scope>
    <source>
        <strain evidence="2 3">MWU13-2610</strain>
    </source>
</reference>
<evidence type="ECO:0000313" key="2">
    <source>
        <dbReference type="EMBL" id="POA99090.1"/>
    </source>
</evidence>
<proteinExistence type="predicted"/>
<sequence>MSVITIQSAIAGIEQWRNRLVSSGRSVATPSSAPQTEGGGPDAQPSPAALMSSIRSDLQKSLNQGWQDYMQKLRVDLSRPVKRQSPAADQMDKQLLKQRVDSLRQMMMMTHDKAGLRALASQLAQLARELKSLVASMTQNAADQQMAVSVGGAADQPSADSAAASAQDASPEQDHAADDAQAASSAETAAVSSADASSDASSASAAESASGNVAPGQASQADAAAGSSDATASAPQGAVDQAAANTADPQAALRNMLAHGNPVAADQDIQEMLLTLKMVQAFIKQMALQLQGQEDRKMKEDQEQAGKALQDVDTILKGGPEALAALSGQMEVNVSAPADASSTAV</sequence>
<name>A0A2K4MPT7_9NEIS</name>
<gene>
    <name evidence="2" type="ORF">C2134_08405</name>
</gene>
<evidence type="ECO:0000313" key="3">
    <source>
        <dbReference type="Proteomes" id="UP000236416"/>
    </source>
</evidence>
<protein>
    <submittedName>
        <fullName evidence="2">Uncharacterized protein</fullName>
    </submittedName>
</protein>
<dbReference type="Proteomes" id="UP000236416">
    <property type="component" value="Unassembled WGS sequence"/>
</dbReference>
<feature type="compositionally biased region" description="Low complexity" evidence="1">
    <location>
        <begin position="179"/>
        <end position="246"/>
    </location>
</feature>